<keyword evidence="1" id="KW-0472">Membrane</keyword>
<feature type="transmembrane region" description="Helical" evidence="1">
    <location>
        <begin position="83"/>
        <end position="104"/>
    </location>
</feature>
<evidence type="ECO:0000313" key="2">
    <source>
        <dbReference type="EMBL" id="GCE28891.1"/>
    </source>
</evidence>
<evidence type="ECO:0000256" key="1">
    <source>
        <dbReference type="SAM" id="Phobius"/>
    </source>
</evidence>
<dbReference type="RefSeq" id="WP_126629060.1">
    <property type="nucleotide sequence ID" value="NZ_BIFT01000001.1"/>
</dbReference>
<comment type="caution">
    <text evidence="2">The sequence shown here is derived from an EMBL/GenBank/DDBJ whole genome shotgun (WGS) entry which is preliminary data.</text>
</comment>
<dbReference type="Proteomes" id="UP000287171">
    <property type="component" value="Unassembled WGS sequence"/>
</dbReference>
<sequence>MATDTQKSKRLLITSGIALALFGIIFPFFRWYVLMHATCAPSNDFCGVDGAMVIVFVSIPCFLLGLLSILRGLILTDQPRQRLYWPALGSLVCSLLAVVAHILLRTVPVTGKAAGYAWDVFILTLIISSLLSLMMAITALVATRDLGWSRGRLFSLLAFVASVLLLFWLLLSGPII</sequence>
<feature type="transmembrane region" description="Helical" evidence="1">
    <location>
        <begin position="53"/>
        <end position="74"/>
    </location>
</feature>
<organism evidence="2 3">
    <name type="scientific">Dictyobacter alpinus</name>
    <dbReference type="NCBI Taxonomy" id="2014873"/>
    <lineage>
        <taxon>Bacteria</taxon>
        <taxon>Bacillati</taxon>
        <taxon>Chloroflexota</taxon>
        <taxon>Ktedonobacteria</taxon>
        <taxon>Ktedonobacterales</taxon>
        <taxon>Dictyobacteraceae</taxon>
        <taxon>Dictyobacter</taxon>
    </lineage>
</organism>
<keyword evidence="1" id="KW-0812">Transmembrane</keyword>
<keyword evidence="3" id="KW-1185">Reference proteome</keyword>
<name>A0A402BBT4_9CHLR</name>
<gene>
    <name evidence="2" type="ORF">KDA_43750</name>
</gene>
<feature type="transmembrane region" description="Helical" evidence="1">
    <location>
        <begin position="153"/>
        <end position="171"/>
    </location>
</feature>
<proteinExistence type="predicted"/>
<protein>
    <submittedName>
        <fullName evidence="2">Uncharacterized protein</fullName>
    </submittedName>
</protein>
<evidence type="ECO:0000313" key="3">
    <source>
        <dbReference type="Proteomes" id="UP000287171"/>
    </source>
</evidence>
<keyword evidence="1" id="KW-1133">Transmembrane helix</keyword>
<feature type="transmembrane region" description="Helical" evidence="1">
    <location>
        <begin position="12"/>
        <end position="33"/>
    </location>
</feature>
<accession>A0A402BBT4</accession>
<dbReference type="EMBL" id="BIFT01000001">
    <property type="protein sequence ID" value="GCE28891.1"/>
    <property type="molecule type" value="Genomic_DNA"/>
</dbReference>
<feature type="transmembrane region" description="Helical" evidence="1">
    <location>
        <begin position="116"/>
        <end position="141"/>
    </location>
</feature>
<reference evidence="3" key="1">
    <citation type="submission" date="2018-12" db="EMBL/GenBank/DDBJ databases">
        <title>Tengunoibacter tsumagoiensis gen. nov., sp. nov., Dictyobacter kobayashii sp. nov., D. alpinus sp. nov., and D. joshuensis sp. nov. and description of Dictyobacteraceae fam. nov. within the order Ktedonobacterales isolated from Tengu-no-mugimeshi.</title>
        <authorList>
            <person name="Wang C.M."/>
            <person name="Zheng Y."/>
            <person name="Sakai Y."/>
            <person name="Toyoda A."/>
            <person name="Minakuchi Y."/>
            <person name="Abe K."/>
            <person name="Yokota A."/>
            <person name="Yabe S."/>
        </authorList>
    </citation>
    <scope>NUCLEOTIDE SEQUENCE [LARGE SCALE GENOMIC DNA]</scope>
    <source>
        <strain evidence="3">Uno16</strain>
    </source>
</reference>
<dbReference type="AlphaFoldDB" id="A0A402BBT4"/>